<feature type="transmembrane region" description="Helical" evidence="9">
    <location>
        <begin position="225"/>
        <end position="253"/>
    </location>
</feature>
<feature type="transmembrane region" description="Helical" evidence="9">
    <location>
        <begin position="63"/>
        <end position="85"/>
    </location>
</feature>
<feature type="transmembrane region" description="Helical" evidence="9">
    <location>
        <begin position="6"/>
        <end position="27"/>
    </location>
</feature>
<gene>
    <name evidence="10" type="ORF">SAMN05421773_102452</name>
</gene>
<feature type="transmembrane region" description="Helical" evidence="9">
    <location>
        <begin position="97"/>
        <end position="117"/>
    </location>
</feature>
<dbReference type="InterPro" id="IPR052157">
    <property type="entry name" value="BCAA_transport_permease"/>
</dbReference>
<evidence type="ECO:0000256" key="2">
    <source>
        <dbReference type="ARBA" id="ARBA00022448"/>
    </source>
</evidence>
<dbReference type="OrthoDB" id="9814461at2"/>
<evidence type="ECO:0000256" key="6">
    <source>
        <dbReference type="ARBA" id="ARBA00022989"/>
    </source>
</evidence>
<accession>A0A1I1HMM2</accession>
<dbReference type="Pfam" id="PF02653">
    <property type="entry name" value="BPD_transp_2"/>
    <property type="match status" value="1"/>
</dbReference>
<comment type="similarity">
    <text evidence="8">Belongs to the binding-protein-dependent transport system permease family. LivHM subfamily.</text>
</comment>
<evidence type="ECO:0000256" key="3">
    <source>
        <dbReference type="ARBA" id="ARBA00022475"/>
    </source>
</evidence>
<protein>
    <submittedName>
        <fullName evidence="10">Branched-chain amino acid transport system permease protein</fullName>
    </submittedName>
</protein>
<name>A0A1I1HMM2_9ACTN</name>
<evidence type="ECO:0000256" key="1">
    <source>
        <dbReference type="ARBA" id="ARBA00004651"/>
    </source>
</evidence>
<dbReference type="GO" id="GO:0005886">
    <property type="term" value="C:plasma membrane"/>
    <property type="evidence" value="ECO:0007669"/>
    <property type="project" value="UniProtKB-SubCell"/>
</dbReference>
<proteinExistence type="inferred from homology"/>
<sequence>MSTLVLLTLTGLGLGALYFLIASGLALIFGLMDVLNFAHGAFLTVAAYAAWQTATAVGGISGLLLALITGTLTGLALAVVVERVLIRRLYGRPKEQILVTVGLSLTVPALVQAYAGADSRPFPVPDSLSGTVGVLGAQVPVSRLVLIAAAVLVLTGVRLFLSRTRYGLIVRAGVEDRAMVTALGIDVTRAFTLVFALGGALAGLAGVLAGLYFGSLSPHQGTGLLIFAFVVVIIGGLESITGVALAAVTVGLVQQYANYYVAGGFGDFAVVIVLAAVVLARPAPGRRSVLHRLRELLPVPRPTAGSTPVPTAGGQA</sequence>
<organism evidence="10 11">
    <name type="scientific">Streptomyces aidingensis</name>
    <dbReference type="NCBI Taxonomy" id="910347"/>
    <lineage>
        <taxon>Bacteria</taxon>
        <taxon>Bacillati</taxon>
        <taxon>Actinomycetota</taxon>
        <taxon>Actinomycetes</taxon>
        <taxon>Kitasatosporales</taxon>
        <taxon>Streptomycetaceae</taxon>
        <taxon>Streptomyces</taxon>
    </lineage>
</organism>
<evidence type="ECO:0000313" key="10">
    <source>
        <dbReference type="EMBL" id="SFC25184.1"/>
    </source>
</evidence>
<keyword evidence="3" id="KW-1003">Cell membrane</keyword>
<keyword evidence="4 9" id="KW-0812">Transmembrane</keyword>
<evidence type="ECO:0000256" key="5">
    <source>
        <dbReference type="ARBA" id="ARBA00022970"/>
    </source>
</evidence>
<dbReference type="GO" id="GO:0006865">
    <property type="term" value="P:amino acid transport"/>
    <property type="evidence" value="ECO:0007669"/>
    <property type="project" value="UniProtKB-KW"/>
</dbReference>
<keyword evidence="7 9" id="KW-0472">Membrane</keyword>
<reference evidence="10 11" key="1">
    <citation type="submission" date="2016-10" db="EMBL/GenBank/DDBJ databases">
        <authorList>
            <person name="de Groot N.N."/>
        </authorList>
    </citation>
    <scope>NUCLEOTIDE SEQUENCE [LARGE SCALE GENOMIC DNA]</scope>
    <source>
        <strain evidence="10 11">CGMCC 4.5739</strain>
    </source>
</reference>
<dbReference type="PANTHER" id="PTHR11795:SF442">
    <property type="entry name" value="ABC TRANSPORTER ATP-BINDING PROTEIN"/>
    <property type="match status" value="1"/>
</dbReference>
<comment type="subcellular location">
    <subcellularLocation>
        <location evidence="1">Cell membrane</location>
        <topology evidence="1">Multi-pass membrane protein</topology>
    </subcellularLocation>
</comment>
<keyword evidence="2" id="KW-0813">Transport</keyword>
<dbReference type="GO" id="GO:0022857">
    <property type="term" value="F:transmembrane transporter activity"/>
    <property type="evidence" value="ECO:0007669"/>
    <property type="project" value="InterPro"/>
</dbReference>
<dbReference type="EMBL" id="FOLM01000002">
    <property type="protein sequence ID" value="SFC25184.1"/>
    <property type="molecule type" value="Genomic_DNA"/>
</dbReference>
<feature type="transmembrane region" description="Helical" evidence="9">
    <location>
        <begin position="191"/>
        <end position="213"/>
    </location>
</feature>
<feature type="transmembrane region" description="Helical" evidence="9">
    <location>
        <begin position="34"/>
        <end position="51"/>
    </location>
</feature>
<dbReference type="AlphaFoldDB" id="A0A1I1HMM2"/>
<feature type="transmembrane region" description="Helical" evidence="9">
    <location>
        <begin position="137"/>
        <end position="161"/>
    </location>
</feature>
<keyword evidence="6 9" id="KW-1133">Transmembrane helix</keyword>
<dbReference type="Proteomes" id="UP000199207">
    <property type="component" value="Unassembled WGS sequence"/>
</dbReference>
<dbReference type="PANTHER" id="PTHR11795">
    <property type="entry name" value="BRANCHED-CHAIN AMINO ACID TRANSPORT SYSTEM PERMEASE PROTEIN LIVH"/>
    <property type="match status" value="1"/>
</dbReference>
<feature type="transmembrane region" description="Helical" evidence="9">
    <location>
        <begin position="259"/>
        <end position="280"/>
    </location>
</feature>
<dbReference type="STRING" id="910347.SAMN05421773_102452"/>
<evidence type="ECO:0000256" key="8">
    <source>
        <dbReference type="ARBA" id="ARBA00037998"/>
    </source>
</evidence>
<evidence type="ECO:0000313" key="11">
    <source>
        <dbReference type="Proteomes" id="UP000199207"/>
    </source>
</evidence>
<dbReference type="RefSeq" id="WP_093837724.1">
    <property type="nucleotide sequence ID" value="NZ_FOLM01000002.1"/>
</dbReference>
<evidence type="ECO:0000256" key="4">
    <source>
        <dbReference type="ARBA" id="ARBA00022692"/>
    </source>
</evidence>
<evidence type="ECO:0000256" key="9">
    <source>
        <dbReference type="SAM" id="Phobius"/>
    </source>
</evidence>
<keyword evidence="5" id="KW-0029">Amino-acid transport</keyword>
<dbReference type="CDD" id="cd06582">
    <property type="entry name" value="TM_PBP1_LivH_like"/>
    <property type="match status" value="1"/>
</dbReference>
<keyword evidence="11" id="KW-1185">Reference proteome</keyword>
<evidence type="ECO:0000256" key="7">
    <source>
        <dbReference type="ARBA" id="ARBA00023136"/>
    </source>
</evidence>
<dbReference type="InterPro" id="IPR001851">
    <property type="entry name" value="ABC_transp_permease"/>
</dbReference>